<keyword evidence="5 10" id="KW-0346">Stress response</keyword>
<keyword evidence="4 10" id="KW-0963">Cytoplasm</keyword>
<keyword evidence="6 10" id="KW-0143">Chaperone</keyword>
<evidence type="ECO:0000256" key="12">
    <source>
        <dbReference type="RuleBase" id="RU004478"/>
    </source>
</evidence>
<sequence>MTNKEVKMTDTALEVEKLREQEAVGEDAVRPQNEVGATSEASQVAEPKEPQIDYQAKFKEAQDLYLRTHADFENVKKRLEKDKAMALEYAYEKIAQDLLPVIDTLHAALLSAKQEGSEAVCQGLELTLQKMHEVLAKHGIECVECDTDFDPNLHNAIMQVQAEGQEEGQIVEVFQKGYKYKERLLRPAMVSIAKNN</sequence>
<dbReference type="Pfam" id="PF01025">
    <property type="entry name" value="GrpE"/>
    <property type="match status" value="1"/>
</dbReference>
<comment type="subcellular location">
    <subcellularLocation>
        <location evidence="1 10">Cytoplasm</location>
    </subcellularLocation>
</comment>
<evidence type="ECO:0000256" key="4">
    <source>
        <dbReference type="ARBA" id="ARBA00022490"/>
    </source>
</evidence>
<dbReference type="GO" id="GO:0005829">
    <property type="term" value="C:cytosol"/>
    <property type="evidence" value="ECO:0007669"/>
    <property type="project" value="TreeGrafter"/>
</dbReference>
<accession>A0A0K2Y5T1</accession>
<evidence type="ECO:0000313" key="14">
    <source>
        <dbReference type="EMBL" id="CRF52500.1"/>
    </source>
</evidence>
<dbReference type="GO" id="GO:0051087">
    <property type="term" value="F:protein-folding chaperone binding"/>
    <property type="evidence" value="ECO:0007669"/>
    <property type="project" value="InterPro"/>
</dbReference>
<evidence type="ECO:0000256" key="2">
    <source>
        <dbReference type="ARBA" id="ARBA00009054"/>
    </source>
</evidence>
<organism evidence="14 15">
    <name type="scientific">Helicobacter ailurogastricus</name>
    <dbReference type="NCBI Taxonomy" id="1578720"/>
    <lineage>
        <taxon>Bacteria</taxon>
        <taxon>Pseudomonadati</taxon>
        <taxon>Campylobacterota</taxon>
        <taxon>Epsilonproteobacteria</taxon>
        <taxon>Campylobacterales</taxon>
        <taxon>Helicobacteraceae</taxon>
        <taxon>Helicobacter</taxon>
    </lineage>
</organism>
<evidence type="ECO:0000256" key="7">
    <source>
        <dbReference type="ARBA" id="ARBA00053401"/>
    </source>
</evidence>
<evidence type="ECO:0000256" key="6">
    <source>
        <dbReference type="ARBA" id="ARBA00023186"/>
    </source>
</evidence>
<evidence type="ECO:0000256" key="13">
    <source>
        <dbReference type="SAM" id="MobiDB-lite"/>
    </source>
</evidence>
<comment type="similarity">
    <text evidence="2 10 12">Belongs to the GrpE family.</text>
</comment>
<comment type="subunit">
    <text evidence="3 10">Homodimer.</text>
</comment>
<proteinExistence type="inferred from homology"/>
<evidence type="ECO:0000256" key="1">
    <source>
        <dbReference type="ARBA" id="ARBA00004496"/>
    </source>
</evidence>
<evidence type="ECO:0000313" key="15">
    <source>
        <dbReference type="Proteomes" id="UP000043437"/>
    </source>
</evidence>
<dbReference type="Proteomes" id="UP000043437">
    <property type="component" value="Unassembled WGS sequence"/>
</dbReference>
<reference evidence="15" key="1">
    <citation type="submission" date="2014-12" db="EMBL/GenBank/DDBJ databases">
        <authorList>
            <person name="Jaenicke S."/>
        </authorList>
    </citation>
    <scope>NUCLEOTIDE SEQUENCE [LARGE SCALE GENOMIC DNA]</scope>
</reference>
<feature type="region of interest" description="Disordered" evidence="13">
    <location>
        <begin position="20"/>
        <end position="49"/>
    </location>
</feature>
<dbReference type="SUPFAM" id="SSF58014">
    <property type="entry name" value="Coiled-coil domain of nucleotide exchange factor GrpE"/>
    <property type="match status" value="1"/>
</dbReference>
<dbReference type="AlphaFoldDB" id="A0A0K2Y5T1"/>
<dbReference type="InterPro" id="IPR000740">
    <property type="entry name" value="GrpE"/>
</dbReference>
<dbReference type="PANTHER" id="PTHR21237">
    <property type="entry name" value="GRPE PROTEIN"/>
    <property type="match status" value="1"/>
</dbReference>
<evidence type="ECO:0000256" key="8">
    <source>
        <dbReference type="ARBA" id="ARBA00072274"/>
    </source>
</evidence>
<comment type="function">
    <text evidence="7 10 11">Participates actively in the response to hyperosmotic and heat shock by preventing the aggregation of stress-denatured proteins, in association with DnaK and GrpE. It is the nucleotide exchange factor for DnaK and may function as a thermosensor. Unfolded proteins bind initially to DnaJ; upon interaction with the DnaJ-bound protein, DnaK hydrolyzes its bound ATP, resulting in the formation of a stable complex. GrpE releases ADP from DnaK; ATP binding to DnaK triggers the release of the substrate protein, thus completing the reaction cycle. Several rounds of ATP-dependent interactions between DnaJ, DnaK and GrpE are required for fully efficient folding.</text>
</comment>
<evidence type="ECO:0000256" key="5">
    <source>
        <dbReference type="ARBA" id="ARBA00023016"/>
    </source>
</evidence>
<gene>
    <name evidence="10" type="primary">grpE</name>
    <name evidence="14" type="ORF">HAL07_09650</name>
</gene>
<dbReference type="NCBIfam" id="NF010747">
    <property type="entry name" value="PRK14149.1"/>
    <property type="match status" value="1"/>
</dbReference>
<dbReference type="PROSITE" id="PS01071">
    <property type="entry name" value="GRPE"/>
    <property type="match status" value="1"/>
</dbReference>
<dbReference type="PRINTS" id="PR00773">
    <property type="entry name" value="GRPEPROTEIN"/>
</dbReference>
<dbReference type="GO" id="GO:0000774">
    <property type="term" value="F:adenyl-nucleotide exchange factor activity"/>
    <property type="evidence" value="ECO:0007669"/>
    <property type="project" value="InterPro"/>
</dbReference>
<dbReference type="CDD" id="cd00446">
    <property type="entry name" value="GrpE"/>
    <property type="match status" value="1"/>
</dbReference>
<dbReference type="HAMAP" id="MF_01151">
    <property type="entry name" value="GrpE"/>
    <property type="match status" value="1"/>
</dbReference>
<name>A0A0K2Y5T1_9HELI</name>
<dbReference type="Gene3D" id="3.90.20.20">
    <property type="match status" value="1"/>
</dbReference>
<evidence type="ECO:0000256" key="9">
    <source>
        <dbReference type="ARBA" id="ARBA00076414"/>
    </source>
</evidence>
<dbReference type="FunFam" id="2.30.22.10:FF:000001">
    <property type="entry name" value="Protein GrpE"/>
    <property type="match status" value="1"/>
</dbReference>
<evidence type="ECO:0000256" key="3">
    <source>
        <dbReference type="ARBA" id="ARBA00011738"/>
    </source>
</evidence>
<dbReference type="PANTHER" id="PTHR21237:SF23">
    <property type="entry name" value="GRPE PROTEIN HOMOLOG, MITOCHONDRIAL"/>
    <property type="match status" value="1"/>
</dbReference>
<dbReference type="NCBIfam" id="NF010738">
    <property type="entry name" value="PRK14140.1"/>
    <property type="match status" value="1"/>
</dbReference>
<dbReference type="GO" id="GO:0006457">
    <property type="term" value="P:protein folding"/>
    <property type="evidence" value="ECO:0007669"/>
    <property type="project" value="InterPro"/>
</dbReference>
<dbReference type="GO" id="GO:0051082">
    <property type="term" value="F:unfolded protein binding"/>
    <property type="evidence" value="ECO:0007669"/>
    <property type="project" value="TreeGrafter"/>
</dbReference>
<dbReference type="InterPro" id="IPR013805">
    <property type="entry name" value="GrpE_CC"/>
</dbReference>
<dbReference type="InterPro" id="IPR009012">
    <property type="entry name" value="GrpE_head"/>
</dbReference>
<dbReference type="Gene3D" id="2.30.22.10">
    <property type="entry name" value="Head domain of nucleotide exchange factor GrpE"/>
    <property type="match status" value="1"/>
</dbReference>
<dbReference type="GO" id="GO:0042803">
    <property type="term" value="F:protein homodimerization activity"/>
    <property type="evidence" value="ECO:0007669"/>
    <property type="project" value="InterPro"/>
</dbReference>
<protein>
    <recommendedName>
        <fullName evidence="8 10">Protein GrpE</fullName>
    </recommendedName>
    <alternativeName>
        <fullName evidence="9 10">HSP-70 cofactor</fullName>
    </alternativeName>
</protein>
<dbReference type="SUPFAM" id="SSF51064">
    <property type="entry name" value="Head domain of nucleotide exchange factor GrpE"/>
    <property type="match status" value="1"/>
</dbReference>
<dbReference type="EMBL" id="CDMG01000006">
    <property type="protein sequence ID" value="CRF52500.1"/>
    <property type="molecule type" value="Genomic_DNA"/>
</dbReference>
<evidence type="ECO:0000256" key="10">
    <source>
        <dbReference type="HAMAP-Rule" id="MF_01151"/>
    </source>
</evidence>
<evidence type="ECO:0000256" key="11">
    <source>
        <dbReference type="RuleBase" id="RU000639"/>
    </source>
</evidence>